<accession>A0A8X6TH76</accession>
<protein>
    <submittedName>
        <fullName evidence="1">Uncharacterized protein</fullName>
    </submittedName>
</protein>
<dbReference type="EMBL" id="BMAW01057206">
    <property type="protein sequence ID" value="GFT09576.1"/>
    <property type="molecule type" value="Genomic_DNA"/>
</dbReference>
<sequence length="94" mass="10961">MGLRIPRRFGIARRGKFRYTFVRLPSVLANILHFTHVRSSNKMPGYTSMELLDMYLAYEYEECNARNVHPQLNLSIHSSSYKLFGHLHVTGVTF</sequence>
<proteinExistence type="predicted"/>
<evidence type="ECO:0000313" key="2">
    <source>
        <dbReference type="Proteomes" id="UP000887013"/>
    </source>
</evidence>
<evidence type="ECO:0000313" key="1">
    <source>
        <dbReference type="EMBL" id="GFT09576.1"/>
    </source>
</evidence>
<reference evidence="1" key="1">
    <citation type="submission" date="2020-08" db="EMBL/GenBank/DDBJ databases">
        <title>Multicomponent nature underlies the extraordinary mechanical properties of spider dragline silk.</title>
        <authorList>
            <person name="Kono N."/>
            <person name="Nakamura H."/>
            <person name="Mori M."/>
            <person name="Yoshida Y."/>
            <person name="Ohtoshi R."/>
            <person name="Malay A.D."/>
            <person name="Moran D.A.P."/>
            <person name="Tomita M."/>
            <person name="Numata K."/>
            <person name="Arakawa K."/>
        </authorList>
    </citation>
    <scope>NUCLEOTIDE SEQUENCE</scope>
</reference>
<gene>
    <name evidence="1" type="ORF">NPIL_469501</name>
</gene>
<dbReference type="Proteomes" id="UP000887013">
    <property type="component" value="Unassembled WGS sequence"/>
</dbReference>
<dbReference type="AlphaFoldDB" id="A0A8X6TH76"/>
<comment type="caution">
    <text evidence="1">The sequence shown here is derived from an EMBL/GenBank/DDBJ whole genome shotgun (WGS) entry which is preliminary data.</text>
</comment>
<keyword evidence="2" id="KW-1185">Reference proteome</keyword>
<name>A0A8X6TH76_NEPPI</name>
<organism evidence="1 2">
    <name type="scientific">Nephila pilipes</name>
    <name type="common">Giant wood spider</name>
    <name type="synonym">Nephila maculata</name>
    <dbReference type="NCBI Taxonomy" id="299642"/>
    <lineage>
        <taxon>Eukaryota</taxon>
        <taxon>Metazoa</taxon>
        <taxon>Ecdysozoa</taxon>
        <taxon>Arthropoda</taxon>
        <taxon>Chelicerata</taxon>
        <taxon>Arachnida</taxon>
        <taxon>Araneae</taxon>
        <taxon>Araneomorphae</taxon>
        <taxon>Entelegynae</taxon>
        <taxon>Araneoidea</taxon>
        <taxon>Nephilidae</taxon>
        <taxon>Nephila</taxon>
    </lineage>
</organism>